<organism evidence="3 4">
    <name type="scientific">Clostridium isatidis</name>
    <dbReference type="NCBI Taxonomy" id="182773"/>
    <lineage>
        <taxon>Bacteria</taxon>
        <taxon>Bacillati</taxon>
        <taxon>Bacillota</taxon>
        <taxon>Clostridia</taxon>
        <taxon>Eubacteriales</taxon>
        <taxon>Clostridiaceae</taxon>
        <taxon>Clostridium</taxon>
    </lineage>
</organism>
<name>A0A343JEC2_9CLOT</name>
<proteinExistence type="predicted"/>
<dbReference type="InterPro" id="IPR052179">
    <property type="entry name" value="DD-CPase-like"/>
</dbReference>
<keyword evidence="3" id="KW-0645">Protease</keyword>
<dbReference type="InterPro" id="IPR009045">
    <property type="entry name" value="Zn_M74/Hedgehog-like"/>
</dbReference>
<accession>A0A343JEC2</accession>
<dbReference type="GO" id="GO:0004180">
    <property type="term" value="F:carboxypeptidase activity"/>
    <property type="evidence" value="ECO:0007669"/>
    <property type="project" value="UniProtKB-KW"/>
</dbReference>
<keyword evidence="1" id="KW-0812">Transmembrane</keyword>
<dbReference type="SUPFAM" id="SSF55166">
    <property type="entry name" value="Hedgehog/DD-peptidase"/>
    <property type="match status" value="1"/>
</dbReference>
<dbReference type="Proteomes" id="UP000264883">
    <property type="component" value="Chromosome"/>
</dbReference>
<dbReference type="KEGG" id="cia:BEN51_10410"/>
<dbReference type="AlphaFoldDB" id="A0A343JEC2"/>
<dbReference type="InterPro" id="IPR058193">
    <property type="entry name" value="VanY/YodJ_core_dom"/>
</dbReference>
<dbReference type="GO" id="GO:0006508">
    <property type="term" value="P:proteolysis"/>
    <property type="evidence" value="ECO:0007669"/>
    <property type="project" value="InterPro"/>
</dbReference>
<dbReference type="CDD" id="cd14852">
    <property type="entry name" value="LD-carboxypeptidase"/>
    <property type="match status" value="1"/>
</dbReference>
<dbReference type="Pfam" id="PF02557">
    <property type="entry name" value="VanY"/>
    <property type="match status" value="1"/>
</dbReference>
<reference evidence="3 4" key="1">
    <citation type="submission" date="2016-08" db="EMBL/GenBank/DDBJ databases">
        <title>Complete Genome Sequence Of The Indigo Reducing Clostridium isatidis DSM15098.</title>
        <authorList>
            <person name="Little G.T."/>
            <person name="Minton N.P."/>
        </authorList>
    </citation>
    <scope>NUCLEOTIDE SEQUENCE [LARGE SCALE GENOMIC DNA]</scope>
    <source>
        <strain evidence="3 4">DSM 15098</strain>
    </source>
</reference>
<protein>
    <submittedName>
        <fullName evidence="3">D-alanyl-D-alanine carboxypeptidase</fullName>
    </submittedName>
</protein>
<evidence type="ECO:0000256" key="1">
    <source>
        <dbReference type="SAM" id="Phobius"/>
    </source>
</evidence>
<dbReference type="PANTHER" id="PTHR34385:SF1">
    <property type="entry name" value="PEPTIDOGLYCAN L-ALANYL-D-GLUTAMATE ENDOPEPTIDASE CWLK"/>
    <property type="match status" value="1"/>
</dbReference>
<gene>
    <name evidence="3" type="ORF">BEN51_10410</name>
</gene>
<dbReference type="InterPro" id="IPR003709">
    <property type="entry name" value="VanY-like_core_dom"/>
</dbReference>
<keyword evidence="1" id="KW-1133">Transmembrane helix</keyword>
<dbReference type="PANTHER" id="PTHR34385">
    <property type="entry name" value="D-ALANYL-D-ALANINE CARBOXYPEPTIDASE"/>
    <property type="match status" value="1"/>
</dbReference>
<dbReference type="OrthoDB" id="9792074at2"/>
<evidence type="ECO:0000259" key="2">
    <source>
        <dbReference type="Pfam" id="PF02557"/>
    </source>
</evidence>
<feature type="domain" description="D-alanyl-D-alanine carboxypeptidase-like core" evidence="2">
    <location>
        <begin position="92"/>
        <end position="216"/>
    </location>
</feature>
<dbReference type="RefSeq" id="WP_119866014.1">
    <property type="nucleotide sequence ID" value="NZ_CP016786.1"/>
</dbReference>
<feature type="transmembrane region" description="Helical" evidence="1">
    <location>
        <begin position="7"/>
        <end position="26"/>
    </location>
</feature>
<evidence type="ECO:0000313" key="3">
    <source>
        <dbReference type="EMBL" id="ASW43880.1"/>
    </source>
</evidence>
<sequence>MKRKIRKIIILIIIAVIFYFILNNIIPLNKGTELYDGIVKVNNSNEYTKEELEKEVNLVLVNKNYGLSKDYKPKELVIPDILFTSDISREEKHVDKRIVEDLENLINSARKEGIILLGNSGYRSYETQNKIYKKRVKSEGEEMAEAYVAKPGFSEHQTGLAIDITNEENFLTQGSREAIWLEENCHKFGFIIRYPYGKEDITGIAYEPWHIRYVGKEAAKYIYENNITLEEYLGL</sequence>
<keyword evidence="3" id="KW-0121">Carboxypeptidase</keyword>
<keyword evidence="4" id="KW-1185">Reference proteome</keyword>
<keyword evidence="1" id="KW-0472">Membrane</keyword>
<dbReference type="Gene3D" id="3.30.1380.10">
    <property type="match status" value="1"/>
</dbReference>
<evidence type="ECO:0000313" key="4">
    <source>
        <dbReference type="Proteomes" id="UP000264883"/>
    </source>
</evidence>
<dbReference type="EMBL" id="CP016786">
    <property type="protein sequence ID" value="ASW43880.1"/>
    <property type="molecule type" value="Genomic_DNA"/>
</dbReference>
<keyword evidence="3" id="KW-0378">Hydrolase</keyword>